<sequence>MPETKRRRWLWRTAAALAVILVAAVAALVVLYPIAVAAACPGCHGLRRAGPDVYVDGDATPEQRRQVVGMIAAARQRVSDYLGATRSRPRVLVCLSAGCYQRIGGGGEKGQALRDRALALSPGGADVVIATHELTHAELYRRLGGRYDEVPRWFHEGIAVLVSNDPRYLTAKPPGERCPIDYARALAAVRAGAAPSTDFYRDSACVVDRWTAAHGGAEAVLDLVRRLQAGESFDSVVVP</sequence>
<dbReference type="EMBL" id="BOQL01000006">
    <property type="protein sequence ID" value="GIM63752.1"/>
    <property type="molecule type" value="Genomic_DNA"/>
</dbReference>
<evidence type="ECO:0000313" key="1">
    <source>
        <dbReference type="EMBL" id="GIM63752.1"/>
    </source>
</evidence>
<keyword evidence="2" id="KW-1185">Reference proteome</keyword>
<dbReference type="Proteomes" id="UP000681340">
    <property type="component" value="Unassembled WGS sequence"/>
</dbReference>
<organism evidence="1 2">
    <name type="scientific">Actinoplanes auranticolor</name>
    <dbReference type="NCBI Taxonomy" id="47988"/>
    <lineage>
        <taxon>Bacteria</taxon>
        <taxon>Bacillati</taxon>
        <taxon>Actinomycetota</taxon>
        <taxon>Actinomycetes</taxon>
        <taxon>Micromonosporales</taxon>
        <taxon>Micromonosporaceae</taxon>
        <taxon>Actinoplanes</taxon>
    </lineage>
</organism>
<dbReference type="AlphaFoldDB" id="A0A919VIZ9"/>
<accession>A0A919VIZ9</accession>
<proteinExistence type="predicted"/>
<dbReference type="RefSeq" id="WP_212986751.1">
    <property type="nucleotide sequence ID" value="NZ_BAABEA010000051.1"/>
</dbReference>
<dbReference type="PROSITE" id="PS51318">
    <property type="entry name" value="TAT"/>
    <property type="match status" value="1"/>
</dbReference>
<gene>
    <name evidence="1" type="ORF">Aau02nite_06060</name>
</gene>
<comment type="caution">
    <text evidence="1">The sequence shown here is derived from an EMBL/GenBank/DDBJ whole genome shotgun (WGS) entry which is preliminary data.</text>
</comment>
<dbReference type="InterPro" id="IPR006311">
    <property type="entry name" value="TAT_signal"/>
</dbReference>
<name>A0A919VIZ9_9ACTN</name>
<protein>
    <submittedName>
        <fullName evidence="1">Uncharacterized protein</fullName>
    </submittedName>
</protein>
<evidence type="ECO:0000313" key="2">
    <source>
        <dbReference type="Proteomes" id="UP000681340"/>
    </source>
</evidence>
<reference evidence="1" key="1">
    <citation type="submission" date="2021-03" db="EMBL/GenBank/DDBJ databases">
        <title>Whole genome shotgun sequence of Actinoplanes auranticolor NBRC 12245.</title>
        <authorList>
            <person name="Komaki H."/>
            <person name="Tamura T."/>
        </authorList>
    </citation>
    <scope>NUCLEOTIDE SEQUENCE</scope>
    <source>
        <strain evidence="1">NBRC 12245</strain>
    </source>
</reference>